<keyword evidence="2" id="KW-1185">Reference proteome</keyword>
<dbReference type="AlphaFoldDB" id="A0A670Y4X3"/>
<evidence type="ECO:0000313" key="1">
    <source>
        <dbReference type="Ensembl" id="ENSPTXP00000004357.1"/>
    </source>
</evidence>
<name>A0A670Y4X3_PSETE</name>
<reference evidence="1" key="1">
    <citation type="submission" date="2025-08" db="UniProtKB">
        <authorList>
            <consortium name="Ensembl"/>
        </authorList>
    </citation>
    <scope>IDENTIFICATION</scope>
</reference>
<dbReference type="Ensembl" id="ENSPTXT00000004480.1">
    <property type="protein sequence ID" value="ENSPTXP00000004357.1"/>
    <property type="gene ID" value="ENSPTXG00000003206.1"/>
</dbReference>
<sequence length="103" mass="11605">MQLNFLLSGFSADSPVFSENSWLMVTFVRDVISEIISLEVLRSSICTDCHTSPWSCHLYSDAWQLACIYDGCNVPGSCDHLLPCFDKQSQWGCQIHLTTMPLI</sequence>
<dbReference type="Proteomes" id="UP000472273">
    <property type="component" value="Unplaced"/>
</dbReference>
<reference evidence="1" key="2">
    <citation type="submission" date="2025-09" db="UniProtKB">
        <authorList>
            <consortium name="Ensembl"/>
        </authorList>
    </citation>
    <scope>IDENTIFICATION</scope>
</reference>
<protein>
    <submittedName>
        <fullName evidence="1">Uncharacterized protein</fullName>
    </submittedName>
</protein>
<proteinExistence type="predicted"/>
<accession>A0A670Y4X3</accession>
<evidence type="ECO:0000313" key="2">
    <source>
        <dbReference type="Proteomes" id="UP000472273"/>
    </source>
</evidence>
<organism evidence="1 2">
    <name type="scientific">Pseudonaja textilis</name>
    <name type="common">Eastern brown snake</name>
    <dbReference type="NCBI Taxonomy" id="8673"/>
    <lineage>
        <taxon>Eukaryota</taxon>
        <taxon>Metazoa</taxon>
        <taxon>Chordata</taxon>
        <taxon>Craniata</taxon>
        <taxon>Vertebrata</taxon>
        <taxon>Euteleostomi</taxon>
        <taxon>Lepidosauria</taxon>
        <taxon>Squamata</taxon>
        <taxon>Bifurcata</taxon>
        <taxon>Unidentata</taxon>
        <taxon>Episquamata</taxon>
        <taxon>Toxicofera</taxon>
        <taxon>Serpentes</taxon>
        <taxon>Colubroidea</taxon>
        <taxon>Elapidae</taxon>
        <taxon>Hydrophiinae</taxon>
        <taxon>Pseudonaja</taxon>
    </lineage>
</organism>